<dbReference type="Proteomes" id="UP001501734">
    <property type="component" value="Unassembled WGS sequence"/>
</dbReference>
<dbReference type="RefSeq" id="WP_344909242.1">
    <property type="nucleotide sequence ID" value="NZ_BAABDL010000002.1"/>
</dbReference>
<accession>A0ABP7V1R0</accession>
<sequence length="108" mass="12984">MSKRKKRKLNTPTRKWMKRATRLHSAKHFITKYEGKNLVKDYSRYYGVDNLCAVRELEMLGYSIEESYIAEMKNELKHKQLKAERKKQQKLEKMQEEVETWVESDGKG</sequence>
<keyword evidence="1" id="KW-0175">Coiled coil</keyword>
<organism evidence="2 3">
    <name type="scientific">Amphibacillus indicireducens</name>
    <dbReference type="NCBI Taxonomy" id="1076330"/>
    <lineage>
        <taxon>Bacteria</taxon>
        <taxon>Bacillati</taxon>
        <taxon>Bacillota</taxon>
        <taxon>Bacilli</taxon>
        <taxon>Bacillales</taxon>
        <taxon>Bacillaceae</taxon>
        <taxon>Amphibacillus</taxon>
    </lineage>
</organism>
<comment type="caution">
    <text evidence="2">The sequence shown here is derived from an EMBL/GenBank/DDBJ whole genome shotgun (WGS) entry which is preliminary data.</text>
</comment>
<dbReference type="EMBL" id="BAABDL010000002">
    <property type="protein sequence ID" value="GAA4056919.1"/>
    <property type="molecule type" value="Genomic_DNA"/>
</dbReference>
<gene>
    <name evidence="2" type="ORF">GCM10022410_00450</name>
</gene>
<evidence type="ECO:0000313" key="3">
    <source>
        <dbReference type="Proteomes" id="UP001501734"/>
    </source>
</evidence>
<protein>
    <recommendedName>
        <fullName evidence="4">Phage protein</fullName>
    </recommendedName>
</protein>
<evidence type="ECO:0000313" key="2">
    <source>
        <dbReference type="EMBL" id="GAA4056919.1"/>
    </source>
</evidence>
<evidence type="ECO:0008006" key="4">
    <source>
        <dbReference type="Google" id="ProtNLM"/>
    </source>
</evidence>
<evidence type="ECO:0000256" key="1">
    <source>
        <dbReference type="SAM" id="Coils"/>
    </source>
</evidence>
<name>A0ABP7V1R0_9BACI</name>
<reference evidence="3" key="1">
    <citation type="journal article" date="2019" name="Int. J. Syst. Evol. Microbiol.">
        <title>The Global Catalogue of Microorganisms (GCM) 10K type strain sequencing project: providing services to taxonomists for standard genome sequencing and annotation.</title>
        <authorList>
            <consortium name="The Broad Institute Genomics Platform"/>
            <consortium name="The Broad Institute Genome Sequencing Center for Infectious Disease"/>
            <person name="Wu L."/>
            <person name="Ma J."/>
        </authorList>
    </citation>
    <scope>NUCLEOTIDE SEQUENCE [LARGE SCALE GENOMIC DNA]</scope>
    <source>
        <strain evidence="3">JCM 17250</strain>
    </source>
</reference>
<feature type="coiled-coil region" evidence="1">
    <location>
        <begin position="69"/>
        <end position="104"/>
    </location>
</feature>
<proteinExistence type="predicted"/>
<keyword evidence="3" id="KW-1185">Reference proteome</keyword>